<accession>A0AAV0BCG0</accession>
<sequence>MSYSSGSSDGFDPHDHILPGKPKYGHSTPENKKSSASLPTSDGEKQTVHSTRTLRTRIPKSYAIPFNFEEEEEMNSRLSRLDSEPPALPSSAIAKQTTSFSSHIMFQSNSQFQPRSSRIRISRENRVPTPPPIPKTKVLNYLDPQAFPAWLLGDALVKSSGNFLSCRSPQRGEASSSNIHMSNSQPQRTSGSSILGSSPSKSINQSMPISFNGQNRSRSNLVIRNRSLSPDEIVEKRRESFWSHYEYDETAAHLQSKYYNKPLPLDEYWPDLDIQNVNKLSDPKDILPSNHLFEVFVSSASGRVDRSKSEIRSKLELQRFNNSSSSYLTTEPFGFGFIPHDYSTK</sequence>
<dbReference type="AlphaFoldDB" id="A0AAV0BCG0"/>
<feature type="compositionally biased region" description="Polar residues" evidence="1">
    <location>
        <begin position="167"/>
        <end position="189"/>
    </location>
</feature>
<dbReference type="EMBL" id="CALTRL010005704">
    <property type="protein sequence ID" value="CAH7685024.1"/>
    <property type="molecule type" value="Genomic_DNA"/>
</dbReference>
<dbReference type="Proteomes" id="UP001153365">
    <property type="component" value="Unassembled WGS sequence"/>
</dbReference>
<evidence type="ECO:0000256" key="1">
    <source>
        <dbReference type="SAM" id="MobiDB-lite"/>
    </source>
</evidence>
<name>A0AAV0BCG0_PHAPC</name>
<evidence type="ECO:0000313" key="2">
    <source>
        <dbReference type="EMBL" id="CAH7685024.1"/>
    </source>
</evidence>
<organism evidence="2 3">
    <name type="scientific">Phakopsora pachyrhizi</name>
    <name type="common">Asian soybean rust disease fungus</name>
    <dbReference type="NCBI Taxonomy" id="170000"/>
    <lineage>
        <taxon>Eukaryota</taxon>
        <taxon>Fungi</taxon>
        <taxon>Dikarya</taxon>
        <taxon>Basidiomycota</taxon>
        <taxon>Pucciniomycotina</taxon>
        <taxon>Pucciniomycetes</taxon>
        <taxon>Pucciniales</taxon>
        <taxon>Phakopsoraceae</taxon>
        <taxon>Phakopsora</taxon>
    </lineage>
</organism>
<feature type="region of interest" description="Disordered" evidence="1">
    <location>
        <begin position="167"/>
        <end position="214"/>
    </location>
</feature>
<reference evidence="2" key="1">
    <citation type="submission" date="2022-06" db="EMBL/GenBank/DDBJ databases">
        <authorList>
            <consortium name="SYNGENTA / RWTH Aachen University"/>
        </authorList>
    </citation>
    <scope>NUCLEOTIDE SEQUENCE</scope>
</reference>
<evidence type="ECO:0000313" key="3">
    <source>
        <dbReference type="Proteomes" id="UP001153365"/>
    </source>
</evidence>
<keyword evidence="3" id="KW-1185">Reference proteome</keyword>
<feature type="region of interest" description="Disordered" evidence="1">
    <location>
        <begin position="1"/>
        <end position="56"/>
    </location>
</feature>
<feature type="compositionally biased region" description="Polar residues" evidence="1">
    <location>
        <begin position="204"/>
        <end position="214"/>
    </location>
</feature>
<comment type="caution">
    <text evidence="2">The sequence shown here is derived from an EMBL/GenBank/DDBJ whole genome shotgun (WGS) entry which is preliminary data.</text>
</comment>
<protein>
    <submittedName>
        <fullName evidence="2">Expressed protein</fullName>
    </submittedName>
</protein>
<feature type="compositionally biased region" description="Low complexity" evidence="1">
    <location>
        <begin position="190"/>
        <end position="203"/>
    </location>
</feature>
<proteinExistence type="predicted"/>
<gene>
    <name evidence="2" type="ORF">PPACK8108_LOCUS19493</name>
</gene>